<protein>
    <submittedName>
        <fullName evidence="1">Uncharacterized protein</fullName>
    </submittedName>
</protein>
<sequence length="29" mass="3521">MKLILQQFNINTQKDARQTYEMLNHELIS</sequence>
<name>A0A4U9UYB0_9SPHI</name>
<reference evidence="1 2" key="1">
    <citation type="submission" date="2019-05" db="EMBL/GenBank/DDBJ databases">
        <authorList>
            <consortium name="Pathogen Informatics"/>
        </authorList>
    </citation>
    <scope>NUCLEOTIDE SEQUENCE [LARGE SCALE GENOMIC DNA]</scope>
    <source>
        <strain evidence="1 2">NCTC11429</strain>
    </source>
</reference>
<evidence type="ECO:0000313" key="2">
    <source>
        <dbReference type="Proteomes" id="UP000308196"/>
    </source>
</evidence>
<organism evidence="1 2">
    <name type="scientific">Sphingobacterium thalpophilum</name>
    <dbReference type="NCBI Taxonomy" id="259"/>
    <lineage>
        <taxon>Bacteria</taxon>
        <taxon>Pseudomonadati</taxon>
        <taxon>Bacteroidota</taxon>
        <taxon>Sphingobacteriia</taxon>
        <taxon>Sphingobacteriales</taxon>
        <taxon>Sphingobacteriaceae</taxon>
        <taxon>Sphingobacterium</taxon>
    </lineage>
</organism>
<evidence type="ECO:0000313" key="1">
    <source>
        <dbReference type="EMBL" id="VTR37379.1"/>
    </source>
</evidence>
<dbReference type="AlphaFoldDB" id="A0A4U9UYB0"/>
<dbReference type="EMBL" id="LR590484">
    <property type="protein sequence ID" value="VTR37379.1"/>
    <property type="molecule type" value="Genomic_DNA"/>
</dbReference>
<proteinExistence type="predicted"/>
<gene>
    <name evidence="1" type="ORF">NCTC11429_01862</name>
</gene>
<dbReference type="Proteomes" id="UP000308196">
    <property type="component" value="Chromosome"/>
</dbReference>
<dbReference type="KEGG" id="stha:NCTC11429_01862"/>
<accession>A0A4U9UYB0</accession>